<evidence type="ECO:0000313" key="5">
    <source>
        <dbReference type="Proteomes" id="UP000198757"/>
    </source>
</evidence>
<proteinExistence type="predicted"/>
<dbReference type="Pfam" id="PF00583">
    <property type="entry name" value="Acetyltransf_1"/>
    <property type="match status" value="1"/>
</dbReference>
<dbReference type="PANTHER" id="PTHR43877:SF2">
    <property type="entry name" value="AMINOALKYLPHOSPHONATE N-ACETYLTRANSFERASE-RELATED"/>
    <property type="match status" value="1"/>
</dbReference>
<evidence type="ECO:0000259" key="3">
    <source>
        <dbReference type="PROSITE" id="PS51186"/>
    </source>
</evidence>
<dbReference type="AlphaFoldDB" id="A0A1G7AD85"/>
<dbReference type="PANTHER" id="PTHR43877">
    <property type="entry name" value="AMINOALKYLPHOSPHONATE N-ACETYLTRANSFERASE-RELATED-RELATED"/>
    <property type="match status" value="1"/>
</dbReference>
<dbReference type="Proteomes" id="UP000198757">
    <property type="component" value="Unassembled WGS sequence"/>
</dbReference>
<dbReference type="Gene3D" id="3.40.630.30">
    <property type="match status" value="1"/>
</dbReference>
<protein>
    <submittedName>
        <fullName evidence="4">Ribosomal protein S18 acetylase RimI</fullName>
    </submittedName>
</protein>
<dbReference type="InterPro" id="IPR016181">
    <property type="entry name" value="Acyl_CoA_acyltransferase"/>
</dbReference>
<dbReference type="STRING" id="1285928.SAMN04487894_12242"/>
<dbReference type="PROSITE" id="PS51186">
    <property type="entry name" value="GNAT"/>
    <property type="match status" value="1"/>
</dbReference>
<feature type="domain" description="N-acetyltransferase" evidence="3">
    <location>
        <begin position="9"/>
        <end position="176"/>
    </location>
</feature>
<keyword evidence="4" id="KW-0687">Ribonucleoprotein</keyword>
<evidence type="ECO:0000256" key="2">
    <source>
        <dbReference type="ARBA" id="ARBA00023315"/>
    </source>
</evidence>
<dbReference type="InterPro" id="IPR000182">
    <property type="entry name" value="GNAT_dom"/>
</dbReference>
<keyword evidence="5" id="KW-1185">Reference proteome</keyword>
<dbReference type="GO" id="GO:0005840">
    <property type="term" value="C:ribosome"/>
    <property type="evidence" value="ECO:0007669"/>
    <property type="project" value="UniProtKB-KW"/>
</dbReference>
<keyword evidence="4" id="KW-0689">Ribosomal protein</keyword>
<dbReference type="GO" id="GO:0016747">
    <property type="term" value="F:acyltransferase activity, transferring groups other than amino-acyl groups"/>
    <property type="evidence" value="ECO:0007669"/>
    <property type="project" value="InterPro"/>
</dbReference>
<keyword evidence="2" id="KW-0012">Acyltransferase</keyword>
<evidence type="ECO:0000256" key="1">
    <source>
        <dbReference type="ARBA" id="ARBA00022679"/>
    </source>
</evidence>
<sequence length="176" mass="19832">MTTALEKNLILKKARTKDAGMIWQLLLQAIEKRRQEGSTQWQDGYPNPAVVARDIERGYGYVCMDETGSTVAYAALIFDGEPAYEALEGQWLTNQPYAVIHRLAVNQEVIIKGLGTWVMAAAEELCRQQGTGSIRIDTNFDNTAMLQILEKLGYTYCGEVYFRGAARRAFEKRLDV</sequence>
<dbReference type="RefSeq" id="WP_090393083.1">
    <property type="nucleotide sequence ID" value="NZ_FMZO01000022.1"/>
</dbReference>
<accession>A0A1G7AD85</accession>
<keyword evidence="1" id="KW-0808">Transferase</keyword>
<dbReference type="InterPro" id="IPR050832">
    <property type="entry name" value="Bact_Acetyltransf"/>
</dbReference>
<dbReference type="SUPFAM" id="SSF55729">
    <property type="entry name" value="Acyl-CoA N-acyltransferases (Nat)"/>
    <property type="match status" value="1"/>
</dbReference>
<organism evidence="4 5">
    <name type="scientific">Niabella drilacis (strain DSM 25811 / CCM 8410 / CCUG 62505 / LMG 26954 / E90)</name>
    <dbReference type="NCBI Taxonomy" id="1285928"/>
    <lineage>
        <taxon>Bacteria</taxon>
        <taxon>Pseudomonadati</taxon>
        <taxon>Bacteroidota</taxon>
        <taxon>Chitinophagia</taxon>
        <taxon>Chitinophagales</taxon>
        <taxon>Chitinophagaceae</taxon>
        <taxon>Niabella</taxon>
    </lineage>
</organism>
<name>A0A1G7AD85_NIADE</name>
<reference evidence="5" key="1">
    <citation type="submission" date="2016-10" db="EMBL/GenBank/DDBJ databases">
        <authorList>
            <person name="Varghese N."/>
            <person name="Submissions S."/>
        </authorList>
    </citation>
    <scope>NUCLEOTIDE SEQUENCE [LARGE SCALE GENOMIC DNA]</scope>
    <source>
        <strain evidence="5">DSM 25811 / CCM 8410 / LMG 26954 / E90</strain>
    </source>
</reference>
<dbReference type="EMBL" id="FMZO01000022">
    <property type="protein sequence ID" value="SDE12437.1"/>
    <property type="molecule type" value="Genomic_DNA"/>
</dbReference>
<evidence type="ECO:0000313" key="4">
    <source>
        <dbReference type="EMBL" id="SDE12437.1"/>
    </source>
</evidence>
<dbReference type="OrthoDB" id="9796381at2"/>
<gene>
    <name evidence="4" type="ORF">SAMN04487894_12242</name>
</gene>